<evidence type="ECO:0000313" key="4">
    <source>
        <dbReference type="Proteomes" id="UP000184452"/>
    </source>
</evidence>
<dbReference type="PANTHER" id="PTHR34039:SF1">
    <property type="entry name" value="UPF0102 PROTEIN YRAN"/>
    <property type="match status" value="1"/>
</dbReference>
<evidence type="ECO:0000256" key="2">
    <source>
        <dbReference type="HAMAP-Rule" id="MF_00048"/>
    </source>
</evidence>
<organism evidence="3 4">
    <name type="scientific">Nocardiopsis flavescens</name>
    <dbReference type="NCBI Taxonomy" id="758803"/>
    <lineage>
        <taxon>Bacteria</taxon>
        <taxon>Bacillati</taxon>
        <taxon>Actinomycetota</taxon>
        <taxon>Actinomycetes</taxon>
        <taxon>Streptosporangiales</taxon>
        <taxon>Nocardiopsidaceae</taxon>
        <taxon>Nocardiopsis</taxon>
    </lineage>
</organism>
<dbReference type="EMBL" id="FQZK01000007">
    <property type="protein sequence ID" value="SHJ58684.1"/>
    <property type="molecule type" value="Genomic_DNA"/>
</dbReference>
<dbReference type="InterPro" id="IPR011335">
    <property type="entry name" value="Restrct_endonuc-II-like"/>
</dbReference>
<dbReference type="Pfam" id="PF02021">
    <property type="entry name" value="UPF0102"/>
    <property type="match status" value="1"/>
</dbReference>
<comment type="similarity">
    <text evidence="1 2">Belongs to the UPF0102 family.</text>
</comment>
<dbReference type="Gene3D" id="3.40.1350.10">
    <property type="match status" value="1"/>
</dbReference>
<dbReference type="RefSeq" id="WP_178378539.1">
    <property type="nucleotide sequence ID" value="NZ_FQZK01000007.1"/>
</dbReference>
<gene>
    <name evidence="3" type="ORF">SAMN05421803_107184</name>
</gene>
<keyword evidence="3" id="KW-0540">Nuclease</keyword>
<accession>A0A1M6KIC8</accession>
<evidence type="ECO:0000313" key="3">
    <source>
        <dbReference type="EMBL" id="SHJ58684.1"/>
    </source>
</evidence>
<dbReference type="HAMAP" id="MF_00048">
    <property type="entry name" value="UPF0102"/>
    <property type="match status" value="1"/>
</dbReference>
<evidence type="ECO:0000256" key="1">
    <source>
        <dbReference type="ARBA" id="ARBA00006738"/>
    </source>
</evidence>
<dbReference type="AlphaFoldDB" id="A0A1M6KIC8"/>
<keyword evidence="4" id="KW-1185">Reference proteome</keyword>
<reference evidence="3 4" key="1">
    <citation type="submission" date="2016-11" db="EMBL/GenBank/DDBJ databases">
        <authorList>
            <person name="Jaros S."/>
            <person name="Januszkiewicz K."/>
            <person name="Wedrychowicz H."/>
        </authorList>
    </citation>
    <scope>NUCLEOTIDE SEQUENCE [LARGE SCALE GENOMIC DNA]</scope>
    <source>
        <strain evidence="3 4">CGMCC 4.5723</strain>
    </source>
</reference>
<dbReference type="InterPro" id="IPR011856">
    <property type="entry name" value="tRNA_endonuc-like_dom_sf"/>
</dbReference>
<dbReference type="GO" id="GO:0004519">
    <property type="term" value="F:endonuclease activity"/>
    <property type="evidence" value="ECO:0007669"/>
    <property type="project" value="UniProtKB-KW"/>
</dbReference>
<sequence>MDVYAAYRRDLGGLGEELAAAFLERAGIRVVDRNWRCPAGEIDIVARDGPVLVVAEVKTRTRLFHGHPVEAIGWRKRRRLYRLGGAWARARRVPGRPLRVDGLGVLLRDGRVYVSHERGLS</sequence>
<dbReference type="InterPro" id="IPR003509">
    <property type="entry name" value="UPF0102_YraN-like"/>
</dbReference>
<proteinExistence type="inferred from homology"/>
<dbReference type="GO" id="GO:0003676">
    <property type="term" value="F:nucleic acid binding"/>
    <property type="evidence" value="ECO:0007669"/>
    <property type="project" value="InterPro"/>
</dbReference>
<protein>
    <recommendedName>
        <fullName evidence="2">UPF0102 protein SAMN05421803_107184</fullName>
    </recommendedName>
</protein>
<keyword evidence="3" id="KW-0255">Endonuclease</keyword>
<dbReference type="PANTHER" id="PTHR34039">
    <property type="entry name" value="UPF0102 PROTEIN YRAN"/>
    <property type="match status" value="1"/>
</dbReference>
<dbReference type="CDD" id="cd20736">
    <property type="entry name" value="PoNe_Nuclease"/>
    <property type="match status" value="1"/>
</dbReference>
<name>A0A1M6KIC8_9ACTN</name>
<dbReference type="STRING" id="758803.SAMN05421803_107184"/>
<dbReference type="SUPFAM" id="SSF52980">
    <property type="entry name" value="Restriction endonuclease-like"/>
    <property type="match status" value="1"/>
</dbReference>
<dbReference type="NCBIfam" id="NF009154">
    <property type="entry name" value="PRK12497.3-3"/>
    <property type="match status" value="1"/>
</dbReference>
<keyword evidence="3" id="KW-0378">Hydrolase</keyword>
<dbReference type="Proteomes" id="UP000184452">
    <property type="component" value="Unassembled WGS sequence"/>
</dbReference>